<dbReference type="CDD" id="cd09736">
    <property type="entry name" value="Csy2_I-F"/>
    <property type="match status" value="1"/>
</dbReference>
<reference evidence="1 2" key="1">
    <citation type="journal article" date="2014" name="Int. J. Syst. Evol. Microbiol.">
        <title>Complete genome sequence of Corynebacterium casei LMG S-19264T (=DSM 44701T), isolated from a smear-ripened cheese.</title>
        <authorList>
            <consortium name="US DOE Joint Genome Institute (JGI-PGF)"/>
            <person name="Walter F."/>
            <person name="Albersmeier A."/>
            <person name="Kalinowski J."/>
            <person name="Ruckert C."/>
        </authorList>
    </citation>
    <scope>NUCLEOTIDE SEQUENCE [LARGE SCALE GENOMIC DNA]</scope>
    <source>
        <strain evidence="1 2">CGMCC 1.7286</strain>
    </source>
</reference>
<keyword evidence="2" id="KW-1185">Reference proteome</keyword>
<dbReference type="EMBL" id="BMLT01000003">
    <property type="protein sequence ID" value="GGO80058.1"/>
    <property type="molecule type" value="Genomic_DNA"/>
</dbReference>
<dbReference type="NCBIfam" id="TIGR02565">
    <property type="entry name" value="cas_Csy2"/>
    <property type="match status" value="1"/>
</dbReference>
<protein>
    <submittedName>
        <fullName evidence="1">Type I-F CRISPR-associated protein Csy2</fullName>
    </submittedName>
</protein>
<dbReference type="AlphaFoldDB" id="A0A917ZBA8"/>
<organism evidence="1 2">
    <name type="scientific">Marinobacterium nitratireducens</name>
    <dbReference type="NCBI Taxonomy" id="518897"/>
    <lineage>
        <taxon>Bacteria</taxon>
        <taxon>Pseudomonadati</taxon>
        <taxon>Pseudomonadota</taxon>
        <taxon>Gammaproteobacteria</taxon>
        <taxon>Oceanospirillales</taxon>
        <taxon>Oceanospirillaceae</taxon>
        <taxon>Marinobacterium</taxon>
    </lineage>
</organism>
<gene>
    <name evidence="1" type="ORF">GCM10011348_15900</name>
</gene>
<evidence type="ECO:0000313" key="2">
    <source>
        <dbReference type="Proteomes" id="UP000599578"/>
    </source>
</evidence>
<comment type="caution">
    <text evidence="1">The sequence shown here is derived from an EMBL/GenBank/DDBJ whole genome shotgun (WGS) entry which is preliminary data.</text>
</comment>
<dbReference type="Proteomes" id="UP000599578">
    <property type="component" value="Unassembled WGS sequence"/>
</dbReference>
<proteinExistence type="predicted"/>
<sequence>MKSLLLLRNITVENANAISGITWGFPGISNFLGYVHALSRYLDTQRGLKLGGCGLICHRHQVHAHQPGGWEWKFSLTRNPLTREGKTAPFNEEGRMNFRASLLIECDFTADELLSEGSTPESAIVQFKRMVMEQAMRQRLAGGTVLEIEGVEWLELNPDSEAGEKRTRHLMLSLLPGYALICRHDVLVSHHQHRQSQNASAELLDSLLDFVALQYQAVEPAEGSDNEAVTWSILPKPASGYLVPISVGYQGISSIYDRGEVARSRDPDTPFRFVESIYTLGEWRSPHRIRRLDEMLWRYDHVDDLYLCRNGSAPTETEVFEFNF</sequence>
<dbReference type="Pfam" id="PF09614">
    <property type="entry name" value="Cas_Csy2"/>
    <property type="match status" value="1"/>
</dbReference>
<evidence type="ECO:0000313" key="1">
    <source>
        <dbReference type="EMBL" id="GGO80058.1"/>
    </source>
</evidence>
<name>A0A917ZBA8_9GAMM</name>
<accession>A0A917ZBA8</accession>
<dbReference type="RefSeq" id="WP_188860042.1">
    <property type="nucleotide sequence ID" value="NZ_BMLT01000003.1"/>
</dbReference>
<dbReference type="InterPro" id="IPR013398">
    <property type="entry name" value="CRISPR-assoc_prot_Csy2"/>
</dbReference>